<gene>
    <name evidence="2" type="ORF">EVOR1521_LOCUS17654</name>
</gene>
<protein>
    <submittedName>
        <fullName evidence="2">Uncharacterized protein</fullName>
    </submittedName>
</protein>
<feature type="non-terminal residue" evidence="2">
    <location>
        <position position="302"/>
    </location>
</feature>
<dbReference type="AlphaFoldDB" id="A0AA36IS98"/>
<sequence>DMDDAETPDERSEEESEEDEGKPKKVQCESMRITYEDPLTSAHRAEEVFLDPRDLWSRGQSLLLVNAAALMALQAKSDKEQSFAISSQSATERARRDYLREQRLLVDELQRLLESDPNMPKTIQGEAQQAIDKAMAVAEQGPDTSQLVFTDSDQRLAVEFYVPHHDIDDEILQHLRQAQVDLGDEVCTRLMVQKVRGFHSDDLRKRESMRATLDELAGSDLASDTGPKDLEGKINLIHSMIIQAQNQGASWTEIGMTIMDAATKKLAQMIEEGSTQNILQETEDVMTDNLRSQYQTLTQNKK</sequence>
<evidence type="ECO:0000256" key="1">
    <source>
        <dbReference type="SAM" id="MobiDB-lite"/>
    </source>
</evidence>
<name>A0AA36IS98_9DINO</name>
<evidence type="ECO:0000313" key="3">
    <source>
        <dbReference type="Proteomes" id="UP001178507"/>
    </source>
</evidence>
<comment type="caution">
    <text evidence="2">The sequence shown here is derived from an EMBL/GenBank/DDBJ whole genome shotgun (WGS) entry which is preliminary data.</text>
</comment>
<evidence type="ECO:0000313" key="2">
    <source>
        <dbReference type="EMBL" id="CAJ1392598.1"/>
    </source>
</evidence>
<proteinExistence type="predicted"/>
<keyword evidence="3" id="KW-1185">Reference proteome</keyword>
<reference evidence="2" key="1">
    <citation type="submission" date="2023-08" db="EMBL/GenBank/DDBJ databases">
        <authorList>
            <person name="Chen Y."/>
            <person name="Shah S."/>
            <person name="Dougan E. K."/>
            <person name="Thang M."/>
            <person name="Chan C."/>
        </authorList>
    </citation>
    <scope>NUCLEOTIDE SEQUENCE</scope>
</reference>
<accession>A0AA36IS98</accession>
<feature type="region of interest" description="Disordered" evidence="1">
    <location>
        <begin position="1"/>
        <end position="28"/>
    </location>
</feature>
<organism evidence="2 3">
    <name type="scientific">Effrenium voratum</name>
    <dbReference type="NCBI Taxonomy" id="2562239"/>
    <lineage>
        <taxon>Eukaryota</taxon>
        <taxon>Sar</taxon>
        <taxon>Alveolata</taxon>
        <taxon>Dinophyceae</taxon>
        <taxon>Suessiales</taxon>
        <taxon>Symbiodiniaceae</taxon>
        <taxon>Effrenium</taxon>
    </lineage>
</organism>
<dbReference type="EMBL" id="CAUJNA010002362">
    <property type="protein sequence ID" value="CAJ1392598.1"/>
    <property type="molecule type" value="Genomic_DNA"/>
</dbReference>
<dbReference type="Proteomes" id="UP001178507">
    <property type="component" value="Unassembled WGS sequence"/>
</dbReference>
<feature type="compositionally biased region" description="Acidic residues" evidence="1">
    <location>
        <begin position="1"/>
        <end position="20"/>
    </location>
</feature>
<feature type="non-terminal residue" evidence="2">
    <location>
        <position position="1"/>
    </location>
</feature>